<proteinExistence type="predicted"/>
<evidence type="ECO:0000313" key="5">
    <source>
        <dbReference type="EMBL" id="UYM07355.1"/>
    </source>
</evidence>
<dbReference type="SUPFAM" id="SSF49785">
    <property type="entry name" value="Galactose-binding domain-like"/>
    <property type="match status" value="1"/>
</dbReference>
<dbReference type="InterPro" id="IPR008979">
    <property type="entry name" value="Galactose-bd-like_sf"/>
</dbReference>
<evidence type="ECO:0000256" key="1">
    <source>
        <dbReference type="ARBA" id="ARBA00023170"/>
    </source>
</evidence>
<keyword evidence="5" id="KW-0418">Kinase</keyword>
<evidence type="ECO:0000259" key="4">
    <source>
        <dbReference type="PROSITE" id="PS50011"/>
    </source>
</evidence>
<dbReference type="KEGG" id="sgrg:L0C25_09860"/>
<dbReference type="Gene3D" id="3.30.200.20">
    <property type="entry name" value="Phosphorylase Kinase, domain 1"/>
    <property type="match status" value="1"/>
</dbReference>
<reference evidence="5" key="1">
    <citation type="submission" date="2022-01" db="EMBL/GenBank/DDBJ databases">
        <title>Nocardioidaceae gen. sp. A5X3R13.</title>
        <authorList>
            <person name="Lopez Marin M.A."/>
            <person name="Uhlik O."/>
        </authorList>
    </citation>
    <scope>NUCLEOTIDE SEQUENCE</scope>
    <source>
        <strain evidence="5">A5X3R13</strain>
    </source>
</reference>
<sequence length="534" mass="57418">MDTRALASGDVLANRYRLEDLISEGNDAFTWRAADQALNRSVCVQAMAASDTRVEAFLEAARRSTTVTDPRFLRILDIVEDERGQTYLVREWARAVSLDRILRQSTLPNRRSATIVSEVAEAMANAHEAGVYHLHLGPNAILIKDSGAVRITGLAVDEALHGEQSGDRPVGYEEQVDIEAIGKVLYVCLAGRWPGNRRNGLKAAPTEHGRLLRPRQVRAGVSRDVDTVCDRILGTPPRHGVQPLRAARDIAHELRLAGDDEALVTDDQPSLIGSSPDLFSSDIDLLAGGPPPAINPPKPKPAVLQPAPPTTFERSRAAALQATSGDRKWIAGGIAILLLVAVAMGIVVGRQSDSPSGSASDEQTAATNKGTPSQPLLIQGVSDYDPESVPPEENPEDVGNAIDNKPATIWETLYYKSRPDLGGLKSGVGLLVDLGKVQTVDSVDVTLQGGPTAVSIYGADPDLNQPPTTSPSDADTEFIGGTTYQRVRGGQSQLLDFEQPVETRWVLVWLTKLPQDTDGTYRGRIAEIKVRGTS</sequence>
<evidence type="ECO:0000256" key="3">
    <source>
        <dbReference type="SAM" id="Phobius"/>
    </source>
</evidence>
<evidence type="ECO:0000313" key="6">
    <source>
        <dbReference type="Proteomes" id="UP001164390"/>
    </source>
</evidence>
<keyword evidence="6" id="KW-1185">Reference proteome</keyword>
<dbReference type="SUPFAM" id="SSF56112">
    <property type="entry name" value="Protein kinase-like (PK-like)"/>
    <property type="match status" value="1"/>
</dbReference>
<keyword evidence="1" id="KW-0675">Receptor</keyword>
<dbReference type="GO" id="GO:0005524">
    <property type="term" value="F:ATP binding"/>
    <property type="evidence" value="ECO:0007669"/>
    <property type="project" value="InterPro"/>
</dbReference>
<feature type="transmembrane region" description="Helical" evidence="3">
    <location>
        <begin position="329"/>
        <end position="348"/>
    </location>
</feature>
<dbReference type="Pfam" id="PF00069">
    <property type="entry name" value="Pkinase"/>
    <property type="match status" value="1"/>
</dbReference>
<evidence type="ECO:0000256" key="2">
    <source>
        <dbReference type="SAM" id="MobiDB-lite"/>
    </source>
</evidence>
<keyword evidence="3" id="KW-0472">Membrane</keyword>
<dbReference type="Proteomes" id="UP001164390">
    <property type="component" value="Chromosome"/>
</dbReference>
<keyword evidence="5" id="KW-0808">Transferase</keyword>
<dbReference type="GO" id="GO:0004672">
    <property type="term" value="F:protein kinase activity"/>
    <property type="evidence" value="ECO:0007669"/>
    <property type="project" value="InterPro"/>
</dbReference>
<accession>A0AA46TLN0</accession>
<dbReference type="CDD" id="cd13973">
    <property type="entry name" value="PK_MviN-like"/>
    <property type="match status" value="1"/>
</dbReference>
<keyword evidence="3" id="KW-0812">Transmembrane</keyword>
<dbReference type="InterPro" id="IPR011009">
    <property type="entry name" value="Kinase-like_dom_sf"/>
</dbReference>
<dbReference type="PROSITE" id="PS50011">
    <property type="entry name" value="PROTEIN_KINASE_DOM"/>
    <property type="match status" value="1"/>
</dbReference>
<feature type="region of interest" description="Disordered" evidence="2">
    <location>
        <begin position="351"/>
        <end position="402"/>
    </location>
</feature>
<dbReference type="RefSeq" id="WP_271636325.1">
    <property type="nucleotide sequence ID" value="NZ_CP094970.1"/>
</dbReference>
<protein>
    <submittedName>
        <fullName evidence="5">Protein kinase family protein</fullName>
    </submittedName>
</protein>
<dbReference type="EMBL" id="CP094970">
    <property type="protein sequence ID" value="UYM07355.1"/>
    <property type="molecule type" value="Genomic_DNA"/>
</dbReference>
<keyword evidence="3" id="KW-1133">Transmembrane helix</keyword>
<gene>
    <name evidence="5" type="ORF">L0C25_09860</name>
</gene>
<dbReference type="Gene3D" id="1.10.510.10">
    <property type="entry name" value="Transferase(Phosphotransferase) domain 1"/>
    <property type="match status" value="1"/>
</dbReference>
<dbReference type="SMART" id="SM00220">
    <property type="entry name" value="S_TKc"/>
    <property type="match status" value="1"/>
</dbReference>
<feature type="domain" description="Protein kinase" evidence="4">
    <location>
        <begin position="16"/>
        <end position="255"/>
    </location>
</feature>
<feature type="compositionally biased region" description="Polar residues" evidence="2">
    <location>
        <begin position="351"/>
        <end position="376"/>
    </location>
</feature>
<dbReference type="AlphaFoldDB" id="A0AA46TLN0"/>
<name>A0AA46TLN0_9ACTN</name>
<dbReference type="Gene3D" id="2.60.120.260">
    <property type="entry name" value="Galactose-binding domain-like"/>
    <property type="match status" value="1"/>
</dbReference>
<organism evidence="5 6">
    <name type="scientific">Solicola gregarius</name>
    <dbReference type="NCBI Taxonomy" id="2908642"/>
    <lineage>
        <taxon>Bacteria</taxon>
        <taxon>Bacillati</taxon>
        <taxon>Actinomycetota</taxon>
        <taxon>Actinomycetes</taxon>
        <taxon>Propionibacteriales</taxon>
        <taxon>Nocardioidaceae</taxon>
        <taxon>Solicola</taxon>
    </lineage>
</organism>
<dbReference type="InterPro" id="IPR000719">
    <property type="entry name" value="Prot_kinase_dom"/>
</dbReference>